<dbReference type="EMBL" id="VCLA01000031">
    <property type="protein sequence ID" value="MQS99472.1"/>
    <property type="molecule type" value="Genomic_DNA"/>
</dbReference>
<dbReference type="PANTHER" id="PTHR35526:SF3">
    <property type="entry name" value="ANTI-SIGMA-F FACTOR RSBW"/>
    <property type="match status" value="1"/>
</dbReference>
<dbReference type="Proteomes" id="UP000419138">
    <property type="component" value="Unassembled WGS sequence"/>
</dbReference>
<dbReference type="Pfam" id="PF13581">
    <property type="entry name" value="HATPase_c_2"/>
    <property type="match status" value="1"/>
</dbReference>
<dbReference type="GO" id="GO:0004674">
    <property type="term" value="F:protein serine/threonine kinase activity"/>
    <property type="evidence" value="ECO:0007669"/>
    <property type="project" value="UniProtKB-KW"/>
</dbReference>
<keyword evidence="3" id="KW-0547">Nucleotide-binding</keyword>
<organism evidence="3 4">
    <name type="scientific">Streptomyces jumonjinensis</name>
    <dbReference type="NCBI Taxonomy" id="1945"/>
    <lineage>
        <taxon>Bacteria</taxon>
        <taxon>Bacillati</taxon>
        <taxon>Actinomycetota</taxon>
        <taxon>Actinomycetes</taxon>
        <taxon>Kitasatosporales</taxon>
        <taxon>Streptomycetaceae</taxon>
        <taxon>Streptomyces</taxon>
    </lineage>
</organism>
<dbReference type="OrthoDB" id="4251531at2"/>
<keyword evidence="1" id="KW-0418">Kinase</keyword>
<evidence type="ECO:0000259" key="2">
    <source>
        <dbReference type="Pfam" id="PF13581"/>
    </source>
</evidence>
<keyword evidence="4" id="KW-1185">Reference proteome</keyword>
<name>A0A646KB81_STRJU</name>
<comment type="caution">
    <text evidence="3">The sequence shown here is derived from an EMBL/GenBank/DDBJ whole genome shotgun (WGS) entry which is preliminary data.</text>
</comment>
<dbReference type="AlphaFoldDB" id="A0A646KB81"/>
<evidence type="ECO:0000313" key="3">
    <source>
        <dbReference type="EMBL" id="MQS99472.1"/>
    </source>
</evidence>
<keyword evidence="1" id="KW-0808">Transferase</keyword>
<dbReference type="PANTHER" id="PTHR35526">
    <property type="entry name" value="ANTI-SIGMA-F FACTOR RSBW-RELATED"/>
    <property type="match status" value="1"/>
</dbReference>
<feature type="domain" description="Histidine kinase/HSP90-like ATPase" evidence="2">
    <location>
        <begin position="21"/>
        <end position="133"/>
    </location>
</feature>
<dbReference type="InterPro" id="IPR036890">
    <property type="entry name" value="HATPase_C_sf"/>
</dbReference>
<evidence type="ECO:0000256" key="1">
    <source>
        <dbReference type="ARBA" id="ARBA00022527"/>
    </source>
</evidence>
<reference evidence="3 4" key="1">
    <citation type="submission" date="2019-05" db="EMBL/GenBank/DDBJ databases">
        <title>Comparative genomics and metabolomics analyses of clavulanic acid producing Streptomyces species provides insight into specialized metabolism and evolution of beta-lactam biosynthetic gene clusters.</title>
        <authorList>
            <person name="Moore M.A."/>
            <person name="Cruz-Morales P."/>
            <person name="Barona Gomez F."/>
            <person name="Kapil T."/>
        </authorList>
    </citation>
    <scope>NUCLEOTIDE SEQUENCE [LARGE SCALE GENOMIC DNA]</scope>
    <source>
        <strain evidence="3 4">NRRL 5741</strain>
    </source>
</reference>
<proteinExistence type="predicted"/>
<keyword evidence="1" id="KW-0723">Serine/threonine-protein kinase</keyword>
<dbReference type="GO" id="GO:0005524">
    <property type="term" value="F:ATP binding"/>
    <property type="evidence" value="ECO:0007669"/>
    <property type="project" value="UniProtKB-KW"/>
</dbReference>
<dbReference type="SUPFAM" id="SSF55874">
    <property type="entry name" value="ATPase domain of HSP90 chaperone/DNA topoisomerase II/histidine kinase"/>
    <property type="match status" value="1"/>
</dbReference>
<gene>
    <name evidence="3" type="ORF">FF041_04400</name>
</gene>
<dbReference type="InterPro" id="IPR003594">
    <property type="entry name" value="HATPase_dom"/>
</dbReference>
<dbReference type="RefSeq" id="WP_153521101.1">
    <property type="nucleotide sequence ID" value="NZ_JBEPDZ010000001.1"/>
</dbReference>
<sequence length="146" mass="15816">MMTEPCHDIAATLVVSRWSRRVRSVGRARAELRTLLASWGLACIEDSALLVLSELLSNAVQHAQVSPGRDIETRYERLHDGLRIEVHDASDTLPLLGVPAPDATSGRGLLLVEALAAKWGVSRRDGPGKAVWAEIATAGEEYARPV</sequence>
<dbReference type="CDD" id="cd16936">
    <property type="entry name" value="HATPase_RsbW-like"/>
    <property type="match status" value="1"/>
</dbReference>
<dbReference type="Gene3D" id="3.30.565.10">
    <property type="entry name" value="Histidine kinase-like ATPase, C-terminal domain"/>
    <property type="match status" value="1"/>
</dbReference>
<protein>
    <submittedName>
        <fullName evidence="3">ATP-binding protein</fullName>
    </submittedName>
</protein>
<keyword evidence="3" id="KW-0067">ATP-binding</keyword>
<evidence type="ECO:0000313" key="4">
    <source>
        <dbReference type="Proteomes" id="UP000419138"/>
    </source>
</evidence>
<dbReference type="InterPro" id="IPR050267">
    <property type="entry name" value="Anti-sigma-factor_SerPK"/>
</dbReference>
<accession>A0A646KB81</accession>